<dbReference type="PRINTS" id="PR01469">
    <property type="entry name" value="CARBMTKINASE"/>
</dbReference>
<reference evidence="6 7" key="2">
    <citation type="journal article" date="2014" name="Genome Announc.">
        <title>Complete Genome Sequence of Coprothermobacter proteolyticus DSM 5265.</title>
        <authorList>
            <person name="Alexiev A."/>
            <person name="Coil D.A."/>
            <person name="Badger J.H."/>
            <person name="Enticknap J."/>
            <person name="Ward N."/>
            <person name="Robb F.T."/>
            <person name="Eisen J.A."/>
        </authorList>
    </citation>
    <scope>NUCLEOTIDE SEQUENCE [LARGE SCALE GENOMIC DNA]</scope>
    <source>
        <strain evidence="7">ATCC 35245 / DSM 5265 / OCM 4 / BT</strain>
    </source>
</reference>
<dbReference type="NCBIfam" id="NF009007">
    <property type="entry name" value="PRK12352.1"/>
    <property type="match status" value="1"/>
</dbReference>
<dbReference type="PANTHER" id="PTHR30409">
    <property type="entry name" value="CARBAMATE KINASE"/>
    <property type="match status" value="1"/>
</dbReference>
<dbReference type="PIRSF" id="PIRSF000723">
    <property type="entry name" value="Carbamate_kin"/>
    <property type="match status" value="1"/>
</dbReference>
<name>B5Y9F1_COPPD</name>
<dbReference type="EMBL" id="CP001145">
    <property type="protein sequence ID" value="ACI18219.1"/>
    <property type="molecule type" value="Genomic_DNA"/>
</dbReference>
<dbReference type="Pfam" id="PF00696">
    <property type="entry name" value="AA_kinase"/>
    <property type="match status" value="1"/>
</dbReference>
<proteinExistence type="inferred from homology"/>
<dbReference type="SUPFAM" id="SSF53633">
    <property type="entry name" value="Carbamate kinase-like"/>
    <property type="match status" value="1"/>
</dbReference>
<reference evidence="7" key="1">
    <citation type="submission" date="2008-08" db="EMBL/GenBank/DDBJ databases">
        <title>The complete genome sequence of Coprothermobacter proteolyticus strain ATCC 5245 / DSM 5265 / BT.</title>
        <authorList>
            <person name="Dodson R.J."/>
            <person name="Durkin A.S."/>
            <person name="Wu M."/>
            <person name="Eisen J."/>
            <person name="Sutton G."/>
        </authorList>
    </citation>
    <scope>NUCLEOTIDE SEQUENCE [LARGE SCALE GENOMIC DNA]</scope>
    <source>
        <strain evidence="7">ATCC 35245 / DSM 5265 / OCM 4 / BT</strain>
    </source>
</reference>
<dbReference type="FunFam" id="3.40.1160.10:FF:000007">
    <property type="entry name" value="Carbamate kinase"/>
    <property type="match status" value="1"/>
</dbReference>
<keyword evidence="7" id="KW-1185">Reference proteome</keyword>
<dbReference type="HOGENOM" id="CLU_076278_0_0_9"/>
<gene>
    <name evidence="6" type="primary">arcC</name>
    <name evidence="6" type="ordered locus">COPRO5265_1087</name>
</gene>
<dbReference type="OrthoDB" id="9766717at2"/>
<dbReference type="AlphaFoldDB" id="B5Y9F1"/>
<evidence type="ECO:0000256" key="4">
    <source>
        <dbReference type="PIRNR" id="PIRNR000723"/>
    </source>
</evidence>
<sequence length="311" mass="33879">MKVVLALGGNALQLPDGPDGIEGQQYAAERTAAQLLRLVTDKSISLAITHGNGPQVGTELLRHDRAKDVVTPFPLDVLDATTEGYIGYVLQNAFHNVVALAKEKRSFVSLVTQVVVDEDDPAFNNPSKFVGPTYDYETAMQIQAEKGWVFKEDKGRGYRRVVPSPMPRRIVELSSIRALMEESIVPITVGGGGIPVVEHDGALRGVEAVIDKDLASSLLAVELKAELFVILTQVDKVYINYKSDHQQPLERAKLDYLKELYDQGHFPAGSMGPKILAAIKYLENVDGQVAIGSLEEAEAVVRGVAGTIVYR</sequence>
<dbReference type="InterPro" id="IPR001048">
    <property type="entry name" value="Asp/Glu/Uridylate_kinase"/>
</dbReference>
<evidence type="ECO:0000256" key="3">
    <source>
        <dbReference type="ARBA" id="ARBA00022777"/>
    </source>
</evidence>
<feature type="domain" description="Aspartate/glutamate/uridylate kinase" evidence="5">
    <location>
        <begin position="1"/>
        <end position="291"/>
    </location>
</feature>
<evidence type="ECO:0000313" key="7">
    <source>
        <dbReference type="Proteomes" id="UP000001732"/>
    </source>
</evidence>
<dbReference type="GO" id="GO:0008804">
    <property type="term" value="F:carbamate kinase activity"/>
    <property type="evidence" value="ECO:0007669"/>
    <property type="project" value="InterPro"/>
</dbReference>
<dbReference type="InterPro" id="IPR036393">
    <property type="entry name" value="AceGlu_kinase-like_sf"/>
</dbReference>
<keyword evidence="2 4" id="KW-0808">Transferase</keyword>
<comment type="similarity">
    <text evidence="1 4">Belongs to the carbamate kinase family.</text>
</comment>
<accession>B5Y9F1</accession>
<dbReference type="GO" id="GO:0019546">
    <property type="term" value="P:L-arginine deiminase pathway"/>
    <property type="evidence" value="ECO:0007669"/>
    <property type="project" value="TreeGrafter"/>
</dbReference>
<keyword evidence="3 4" id="KW-0418">Kinase</keyword>
<dbReference type="GO" id="GO:0005829">
    <property type="term" value="C:cytosol"/>
    <property type="evidence" value="ECO:0007669"/>
    <property type="project" value="TreeGrafter"/>
</dbReference>
<protein>
    <recommendedName>
        <fullName evidence="4">Carbamate kinase</fullName>
    </recommendedName>
</protein>
<dbReference type="CDD" id="cd04235">
    <property type="entry name" value="AAK_CK"/>
    <property type="match status" value="1"/>
</dbReference>
<evidence type="ECO:0000256" key="2">
    <source>
        <dbReference type="ARBA" id="ARBA00022679"/>
    </source>
</evidence>
<dbReference type="Proteomes" id="UP000001732">
    <property type="component" value="Chromosome"/>
</dbReference>
<dbReference type="KEGG" id="cpo:COPRO5265_1087"/>
<dbReference type="RefSeq" id="WP_012544869.1">
    <property type="nucleotide sequence ID" value="NC_011295.1"/>
</dbReference>
<dbReference type="Gene3D" id="3.40.1160.10">
    <property type="entry name" value="Acetylglutamate kinase-like"/>
    <property type="match status" value="1"/>
</dbReference>
<evidence type="ECO:0000259" key="5">
    <source>
        <dbReference type="Pfam" id="PF00696"/>
    </source>
</evidence>
<organism evidence="6 7">
    <name type="scientific">Coprothermobacter proteolyticus (strain ATCC 35245 / DSM 5265 / OCM 4 / BT)</name>
    <dbReference type="NCBI Taxonomy" id="309798"/>
    <lineage>
        <taxon>Bacteria</taxon>
        <taxon>Pseudomonadati</taxon>
        <taxon>Coprothermobacterota</taxon>
        <taxon>Coprothermobacteria</taxon>
        <taxon>Coprothermobacterales</taxon>
        <taxon>Coprothermobacteraceae</taxon>
        <taxon>Coprothermobacter</taxon>
    </lineage>
</organism>
<dbReference type="STRING" id="309798.COPRO5265_1087"/>
<evidence type="ECO:0000256" key="1">
    <source>
        <dbReference type="ARBA" id="ARBA00011066"/>
    </source>
</evidence>
<dbReference type="eggNOG" id="COG0549">
    <property type="taxonomic scope" value="Bacteria"/>
</dbReference>
<dbReference type="PANTHER" id="PTHR30409:SF1">
    <property type="entry name" value="CARBAMATE KINASE-RELATED"/>
    <property type="match status" value="1"/>
</dbReference>
<evidence type="ECO:0000313" key="6">
    <source>
        <dbReference type="EMBL" id="ACI18219.1"/>
    </source>
</evidence>
<dbReference type="InterPro" id="IPR003964">
    <property type="entry name" value="Carb_kinase"/>
</dbReference>